<dbReference type="OrthoDB" id="5382128at2759"/>
<dbReference type="Gene3D" id="1.50.10.10">
    <property type="match status" value="1"/>
</dbReference>
<dbReference type="Pfam" id="PF22422">
    <property type="entry name" value="MGH1-like_GH"/>
    <property type="match status" value="1"/>
</dbReference>
<dbReference type="Gene3D" id="2.60.120.260">
    <property type="entry name" value="Galactose-binding domain-like"/>
    <property type="match status" value="1"/>
</dbReference>
<dbReference type="GeneID" id="63770313"/>
<keyword evidence="4" id="KW-1185">Reference proteome</keyword>
<evidence type="ECO:0000259" key="2">
    <source>
        <dbReference type="PROSITE" id="PS50022"/>
    </source>
</evidence>
<organism evidence="3 4">
    <name type="scientific">Pseudomassariella vexata</name>
    <dbReference type="NCBI Taxonomy" id="1141098"/>
    <lineage>
        <taxon>Eukaryota</taxon>
        <taxon>Fungi</taxon>
        <taxon>Dikarya</taxon>
        <taxon>Ascomycota</taxon>
        <taxon>Pezizomycotina</taxon>
        <taxon>Sordariomycetes</taxon>
        <taxon>Xylariomycetidae</taxon>
        <taxon>Amphisphaeriales</taxon>
        <taxon>Pseudomassariaceae</taxon>
        <taxon>Pseudomassariella</taxon>
    </lineage>
</organism>
<evidence type="ECO:0000313" key="3">
    <source>
        <dbReference type="EMBL" id="ORY63873.1"/>
    </source>
</evidence>
<feature type="domain" description="F5/8 type C" evidence="2">
    <location>
        <begin position="588"/>
        <end position="694"/>
    </location>
</feature>
<gene>
    <name evidence="3" type="ORF">BCR38DRAFT_201872</name>
</gene>
<proteinExistence type="predicted"/>
<dbReference type="Proteomes" id="UP000193689">
    <property type="component" value="Unassembled WGS sequence"/>
</dbReference>
<dbReference type="InterPro" id="IPR054491">
    <property type="entry name" value="MGH1-like_GH"/>
</dbReference>
<dbReference type="GO" id="GO:0016798">
    <property type="term" value="F:hydrolase activity, acting on glycosyl bonds"/>
    <property type="evidence" value="ECO:0007669"/>
    <property type="project" value="UniProtKB-KW"/>
</dbReference>
<keyword evidence="3" id="KW-0378">Hydrolase</keyword>
<dbReference type="InParanoid" id="A0A1Y2DX83"/>
<feature type="chain" id="PRO_5011965760" evidence="1">
    <location>
        <begin position="22"/>
        <end position="710"/>
    </location>
</feature>
<reference evidence="3 4" key="1">
    <citation type="submission" date="2016-07" db="EMBL/GenBank/DDBJ databases">
        <title>Pervasive Adenine N6-methylation of Active Genes in Fungi.</title>
        <authorList>
            <consortium name="DOE Joint Genome Institute"/>
            <person name="Mondo S.J."/>
            <person name="Dannebaum R.O."/>
            <person name="Kuo R.C."/>
            <person name="Labutti K."/>
            <person name="Haridas S."/>
            <person name="Kuo A."/>
            <person name="Salamov A."/>
            <person name="Ahrendt S.R."/>
            <person name="Lipzen A."/>
            <person name="Sullivan W."/>
            <person name="Andreopoulos W.B."/>
            <person name="Clum A."/>
            <person name="Lindquist E."/>
            <person name="Daum C."/>
            <person name="Ramamoorthy G.K."/>
            <person name="Gryganskyi A."/>
            <person name="Culley D."/>
            <person name="Magnuson J.K."/>
            <person name="James T.Y."/>
            <person name="O'Malley M.A."/>
            <person name="Stajich J.E."/>
            <person name="Spatafora J.W."/>
            <person name="Visel A."/>
            <person name="Grigoriev I.V."/>
        </authorList>
    </citation>
    <scope>NUCLEOTIDE SEQUENCE [LARGE SCALE GENOMIC DNA]</scope>
    <source>
        <strain evidence="3 4">CBS 129021</strain>
    </source>
</reference>
<dbReference type="STRING" id="1141098.A0A1Y2DX83"/>
<dbReference type="RefSeq" id="XP_040715287.1">
    <property type="nucleotide sequence ID" value="XM_040854101.1"/>
</dbReference>
<dbReference type="GO" id="GO:0005975">
    <property type="term" value="P:carbohydrate metabolic process"/>
    <property type="evidence" value="ECO:0007669"/>
    <property type="project" value="InterPro"/>
</dbReference>
<dbReference type="AlphaFoldDB" id="A0A1Y2DX83"/>
<dbReference type="InterPro" id="IPR000421">
    <property type="entry name" value="FA58C"/>
</dbReference>
<name>A0A1Y2DX83_9PEZI</name>
<dbReference type="InterPro" id="IPR012341">
    <property type="entry name" value="6hp_glycosidase-like_sf"/>
</dbReference>
<dbReference type="PROSITE" id="PS50022">
    <property type="entry name" value="FA58C_3"/>
    <property type="match status" value="1"/>
</dbReference>
<accession>A0A1Y2DX83</accession>
<protein>
    <submittedName>
        <fullName evidence="3">Six-hairpin glycosidase-like protein</fullName>
    </submittedName>
</protein>
<dbReference type="InterPro" id="IPR008928">
    <property type="entry name" value="6-hairpin_glycosidase_sf"/>
</dbReference>
<evidence type="ECO:0000256" key="1">
    <source>
        <dbReference type="SAM" id="SignalP"/>
    </source>
</evidence>
<sequence length="710" mass="79784">MTLSAGLWTLAALVALPNVLGAGLDTCALASQHFGNDAPWYIARIPFFESSDAAITEVYYYRWKIFRAHQRDLGTDGYISTEFIDDVSWQIYPSASLVDASGFHLLEGRWNRDRRFKEDYATFMYSDESNPRRFTETLATSIWQGYLVDGVVEDVLQYLDSMQTVYNAWDTDSYDTSKGLYWIEPLLDATEYTIASIDASCGEDGFLQGYAFRPSINSYQYANARAIANLATLKGGLDSVVEDYTSRAETLKSLVQIWLWNSTLEHFIDRHESNTACVSYWEPIRGRELVGYVPWTHDLPDDNATFAQSWKHLVDTSELLGEHGMRTNEPSYEYYMRQYRYAEEDGAQQPECQWNGPVWPFQTTQVLTALGNLLDHYPESASTEVVSRVDYTSLLKLYANLHYNPTRNNALNLEEDYYPDTGAPIVGLDRSSHYFHSGYIDLVLSGLVGIRPRSDDVLEVNPLVSTDVAYFRAENVLYHGNDVAIQWDVDGSHYGVQGLQIELNGVVAASSPSLARLTVDAPRKYPPEFPKPVAKSIQLQDLNQYPEGPAYPLGSVSLADQDSAKVQDAIDGRVFFFPETDYTIAHGWQTPVGDGSELWYMVDFGAQTETRSAEIAFFENADQGVDGPVDYRVQVDVDGNGAWEDAAGAFYGDVVGNGITYAEWGAVSVRRIRLVFTPKEGLKVRLVEWKVFDEVISSSDLTERCSSLGK</sequence>
<dbReference type="EMBL" id="MCFJ01000007">
    <property type="protein sequence ID" value="ORY63873.1"/>
    <property type="molecule type" value="Genomic_DNA"/>
</dbReference>
<keyword evidence="3" id="KW-0326">Glycosidase</keyword>
<keyword evidence="1" id="KW-0732">Signal</keyword>
<feature type="signal peptide" evidence="1">
    <location>
        <begin position="1"/>
        <end position="21"/>
    </location>
</feature>
<dbReference type="SUPFAM" id="SSF48208">
    <property type="entry name" value="Six-hairpin glycosidases"/>
    <property type="match status" value="1"/>
</dbReference>
<evidence type="ECO:0000313" key="4">
    <source>
        <dbReference type="Proteomes" id="UP000193689"/>
    </source>
</evidence>
<comment type="caution">
    <text evidence="3">The sequence shown here is derived from an EMBL/GenBank/DDBJ whole genome shotgun (WGS) entry which is preliminary data.</text>
</comment>